<dbReference type="RefSeq" id="WP_261402636.1">
    <property type="nucleotide sequence ID" value="NZ_CP081869.1"/>
</dbReference>
<protein>
    <submittedName>
        <fullName evidence="2">Uncharacterized protein</fullName>
    </submittedName>
</protein>
<feature type="region of interest" description="Disordered" evidence="1">
    <location>
        <begin position="161"/>
        <end position="187"/>
    </location>
</feature>
<feature type="compositionally biased region" description="Basic and acidic residues" evidence="1">
    <location>
        <begin position="163"/>
        <end position="182"/>
    </location>
</feature>
<name>A0A9E6UH93_9HYPH</name>
<accession>A0A9E6UH93</accession>
<dbReference type="EMBL" id="CP081869">
    <property type="protein sequence ID" value="QZN99552.1"/>
    <property type="molecule type" value="Genomic_DNA"/>
</dbReference>
<organism evidence="2 3">
    <name type="scientific">Chenggangzhangella methanolivorans</name>
    <dbReference type="NCBI Taxonomy" id="1437009"/>
    <lineage>
        <taxon>Bacteria</taxon>
        <taxon>Pseudomonadati</taxon>
        <taxon>Pseudomonadota</taxon>
        <taxon>Alphaproteobacteria</taxon>
        <taxon>Hyphomicrobiales</taxon>
        <taxon>Methylopilaceae</taxon>
        <taxon>Chenggangzhangella</taxon>
    </lineage>
</organism>
<proteinExistence type="predicted"/>
<dbReference type="Proteomes" id="UP000825701">
    <property type="component" value="Chromosome"/>
</dbReference>
<feature type="region of interest" description="Disordered" evidence="1">
    <location>
        <begin position="204"/>
        <end position="224"/>
    </location>
</feature>
<reference evidence="2" key="1">
    <citation type="submission" date="2021-08" db="EMBL/GenBank/DDBJ databases">
        <authorList>
            <person name="Zhang H."/>
            <person name="Xu M."/>
            <person name="Yu Z."/>
            <person name="Yang L."/>
            <person name="Cai Y."/>
        </authorList>
    </citation>
    <scope>NUCLEOTIDE SEQUENCE</scope>
    <source>
        <strain evidence="2">CHL1</strain>
    </source>
</reference>
<sequence length="224" mass="24827">MLQYSADRLAVLASGALVMRDVIRVEARNRTSGAVETLAFWSDDHDVTLPVLDPLTGATVQLACIGAGGLAEYGAIPATCDLSVEELSIHLDPNSPAIQLLRTYDVKFRPITVWSALFSVENRQIVEAAEVDFYGLIDNVEIRTPTENDEGAAVISCVSDAQEMSREEPAKRSDADQKKNRDPDDDFYQYANVAGKWEIFWGKEGGRHHGKDINFEPNPFRGRR</sequence>
<dbReference type="KEGG" id="cmet:K6K41_23050"/>
<evidence type="ECO:0000313" key="2">
    <source>
        <dbReference type="EMBL" id="QZN99552.1"/>
    </source>
</evidence>
<gene>
    <name evidence="2" type="ORF">K6K41_23050</name>
</gene>
<evidence type="ECO:0000256" key="1">
    <source>
        <dbReference type="SAM" id="MobiDB-lite"/>
    </source>
</evidence>
<evidence type="ECO:0000313" key="3">
    <source>
        <dbReference type="Proteomes" id="UP000825701"/>
    </source>
</evidence>
<keyword evidence="3" id="KW-1185">Reference proteome</keyword>
<feature type="compositionally biased region" description="Basic and acidic residues" evidence="1">
    <location>
        <begin position="204"/>
        <end position="214"/>
    </location>
</feature>
<dbReference type="AlphaFoldDB" id="A0A9E6UH93"/>